<dbReference type="SMART" id="SM00732">
    <property type="entry name" value="YqgFc"/>
    <property type="match status" value="1"/>
</dbReference>
<dbReference type="Gene3D" id="1.10.10.650">
    <property type="entry name" value="RuvA domain 2-like"/>
    <property type="match status" value="1"/>
</dbReference>
<dbReference type="GO" id="GO:0003729">
    <property type="term" value="F:mRNA binding"/>
    <property type="evidence" value="ECO:0007669"/>
    <property type="project" value="TreeGrafter"/>
</dbReference>
<dbReference type="EnsemblMetazoa" id="XM_022802600">
    <property type="protein sequence ID" value="XP_022658335"/>
    <property type="gene ID" value="LOC111249146"/>
</dbReference>
<dbReference type="InterPro" id="IPR018974">
    <property type="entry name" value="Tex-like_N"/>
</dbReference>
<dbReference type="InterPro" id="IPR037027">
    <property type="entry name" value="YqgF/RNaseH-like_dom_sf"/>
</dbReference>
<dbReference type="PROSITE" id="PS50126">
    <property type="entry name" value="S1"/>
    <property type="match status" value="1"/>
</dbReference>
<dbReference type="SMART" id="SM00316">
    <property type="entry name" value="S1"/>
    <property type="match status" value="1"/>
</dbReference>
<dbReference type="Pfam" id="PF09371">
    <property type="entry name" value="Tex_N"/>
    <property type="match status" value="1"/>
</dbReference>
<feature type="region of interest" description="Disordered" evidence="1">
    <location>
        <begin position="1"/>
        <end position="33"/>
    </location>
</feature>
<feature type="compositionally biased region" description="Polar residues" evidence="1">
    <location>
        <begin position="314"/>
        <end position="332"/>
    </location>
</feature>
<evidence type="ECO:0000256" key="1">
    <source>
        <dbReference type="SAM" id="MobiDB-lite"/>
    </source>
</evidence>
<keyword evidence="4" id="KW-1185">Reference proteome</keyword>
<dbReference type="Pfam" id="PF22706">
    <property type="entry name" value="Tex_central_region"/>
    <property type="match status" value="1"/>
</dbReference>
<organism evidence="3 4">
    <name type="scientific">Varroa destructor</name>
    <name type="common">Honeybee mite</name>
    <dbReference type="NCBI Taxonomy" id="109461"/>
    <lineage>
        <taxon>Eukaryota</taxon>
        <taxon>Metazoa</taxon>
        <taxon>Ecdysozoa</taxon>
        <taxon>Arthropoda</taxon>
        <taxon>Chelicerata</taxon>
        <taxon>Arachnida</taxon>
        <taxon>Acari</taxon>
        <taxon>Parasitiformes</taxon>
        <taxon>Mesostigmata</taxon>
        <taxon>Gamasina</taxon>
        <taxon>Dermanyssoidea</taxon>
        <taxon>Varroidae</taxon>
        <taxon>Varroa</taxon>
    </lineage>
</organism>
<protein>
    <recommendedName>
        <fullName evidence="2">S1 motif domain-containing protein</fullName>
    </recommendedName>
</protein>
<dbReference type="GO" id="GO:0006412">
    <property type="term" value="P:translation"/>
    <property type="evidence" value="ECO:0007669"/>
    <property type="project" value="TreeGrafter"/>
</dbReference>
<dbReference type="InParanoid" id="A0A7M7K065"/>
<dbReference type="InterPro" id="IPR023323">
    <property type="entry name" value="Tex-like_dom_sf"/>
</dbReference>
<reference evidence="3" key="1">
    <citation type="submission" date="2021-01" db="UniProtKB">
        <authorList>
            <consortium name="EnsemblMetazoa"/>
        </authorList>
    </citation>
    <scope>IDENTIFICATION</scope>
</reference>
<feature type="domain" description="S1 motif" evidence="2">
    <location>
        <begin position="1181"/>
        <end position="1245"/>
    </location>
</feature>
<dbReference type="Gene3D" id="1.10.150.310">
    <property type="entry name" value="Tex RuvX-like domain-like"/>
    <property type="match status" value="1"/>
</dbReference>
<dbReference type="InterPro" id="IPR055179">
    <property type="entry name" value="Tex-like_central_region"/>
</dbReference>
<dbReference type="Gene3D" id="2.40.50.140">
    <property type="entry name" value="Nucleic acid-binding proteins"/>
    <property type="match status" value="1"/>
</dbReference>
<dbReference type="InterPro" id="IPR032639">
    <property type="entry name" value="Tex_YqgF"/>
</dbReference>
<dbReference type="InterPro" id="IPR012340">
    <property type="entry name" value="NA-bd_OB-fold"/>
</dbReference>
<dbReference type="AlphaFoldDB" id="A0A7M7K065"/>
<dbReference type="PANTHER" id="PTHR10724">
    <property type="entry name" value="30S RIBOSOMAL PROTEIN S1"/>
    <property type="match status" value="1"/>
</dbReference>
<proteinExistence type="predicted"/>
<dbReference type="KEGG" id="vde:111249146"/>
<dbReference type="Pfam" id="PF16921">
    <property type="entry name" value="Tex_YqgF"/>
    <property type="match status" value="1"/>
</dbReference>
<dbReference type="SUPFAM" id="SSF158832">
    <property type="entry name" value="Tex N-terminal region-like"/>
    <property type="match status" value="1"/>
</dbReference>
<evidence type="ECO:0000313" key="3">
    <source>
        <dbReference type="EnsemblMetazoa" id="XP_022658335"/>
    </source>
</evidence>
<dbReference type="RefSeq" id="XP_022658335.1">
    <property type="nucleotide sequence ID" value="XM_022802600.1"/>
</dbReference>
<dbReference type="InterPro" id="IPR006641">
    <property type="entry name" value="YqgF/RNaseH-like_dom"/>
</dbReference>
<dbReference type="FunFam" id="3.30.420.140:FF:000001">
    <property type="entry name" value="RNA-binding transcriptional accessory protein"/>
    <property type="match status" value="1"/>
</dbReference>
<dbReference type="Gene3D" id="3.30.420.140">
    <property type="entry name" value="YqgF/RNase H-like domain"/>
    <property type="match status" value="1"/>
</dbReference>
<dbReference type="InterPro" id="IPR010994">
    <property type="entry name" value="RuvA_2-like"/>
</dbReference>
<dbReference type="SUPFAM" id="SSF53098">
    <property type="entry name" value="Ribonuclease H-like"/>
    <property type="match status" value="1"/>
</dbReference>
<dbReference type="InterPro" id="IPR003029">
    <property type="entry name" value="S1_domain"/>
</dbReference>
<feature type="region of interest" description="Disordered" evidence="1">
    <location>
        <begin position="284"/>
        <end position="332"/>
    </location>
</feature>
<dbReference type="Pfam" id="PF00575">
    <property type="entry name" value="S1"/>
    <property type="match status" value="1"/>
</dbReference>
<dbReference type="Pfam" id="PF12836">
    <property type="entry name" value="HHH_3"/>
    <property type="match status" value="1"/>
</dbReference>
<dbReference type="GO" id="GO:0003735">
    <property type="term" value="F:structural constituent of ribosome"/>
    <property type="evidence" value="ECO:0007669"/>
    <property type="project" value="TreeGrafter"/>
</dbReference>
<dbReference type="SUPFAM" id="SSF50249">
    <property type="entry name" value="Nucleic acid-binding proteins"/>
    <property type="match status" value="1"/>
</dbReference>
<name>A0A7M7K065_VARDE</name>
<dbReference type="FunFam" id="1.10.10.650:FF:000001">
    <property type="entry name" value="S1 RNA-binding domain 1"/>
    <property type="match status" value="1"/>
</dbReference>
<dbReference type="FunCoup" id="A0A7M7K065">
    <property type="interactions" value="302"/>
</dbReference>
<accession>A0A7M7K065</accession>
<dbReference type="InterPro" id="IPR041692">
    <property type="entry name" value="HHH_9"/>
</dbReference>
<dbReference type="InterPro" id="IPR012337">
    <property type="entry name" value="RNaseH-like_sf"/>
</dbReference>
<dbReference type="PANTHER" id="PTHR10724:SF10">
    <property type="entry name" value="S1 RNA-BINDING DOMAIN-CONTAINING PROTEIN 1"/>
    <property type="match status" value="1"/>
</dbReference>
<dbReference type="InterPro" id="IPR050437">
    <property type="entry name" value="Ribos_protein_bS1-like"/>
</dbReference>
<sequence length="1248" mass="138603">MEARCTRASRRQRLMGAAESSPRQKIMPKRKVPRPISYLISDDEEDMVQPRDNLVKREPAEDVEGPIAVPSKRRHERELYNGSVNKIQRLKQSVPVSVQRMNDCFRRVHEDTLGNSVQKENLAETKYLSLDNGEGFGSVSVKEEICRTSEQEGPQGDSPNLLFSQKLDGVSFVGGQIKQERPSAGVDTNIHYSASQVKLEPEHASRSDDNCEALSPGKVMQATAYSEAEVMTQVLSEVDVLPEQDILTQILPTTPQITLSKRMNSRSKVEKLSTVYHKRNSLKVRPVSHARVMPQPQRKNGSTGATREPRLNSREATQIPSTSGSKLSQELNSESHPVEAVLKSVFSAFSVTSTRAQLSNRFSPFKSSPSEEVSCVPFNLRVQVPSRANPISLKKTLSPKLKSRLSKTPPKNTIGKKKLVLKRLQSATDRKAKASLVRIKEEPVTPGKKKVTSKPANASNLEQEQTTYSKFVDGEIINVDEQPGTSKMSDGLWDIYEIVSNKVDVNYTSVKRVVQMLEQGATIPFICRYRREQSGGLSTDSIQMIQDEHKRLLQVRKKAEALSTKLAAQGQLTSSVRNAIFLAKSCDELDLVAEPLKTSGPRTYAGKARSIGLEPIALSFWRGEKKFDELEITSFVDPAVEGKRTQQEVLQSIQYILADELRKDRVILDTLNGMSRSSQLSLLVKKKKALSKVPVNPKESEVKFQDYFQFQRSISAIDSHQVLAINRGENLGFLSVAVQVPDFVLHSLKDVLRQRFGPNTLDKACQNLIESTVSDCSERLCKPYLTRMVRAHLKERAENEAIKVFASNLRSLLMASPVRGEAVLGVDPGFANGCKMAMISKTGEVLSYGVMYPDRERHAAKRQLARLITTYECNLVAVGDGKGSQQVKAMISECSREGLFAGQKVRFSTVREAGVSVYSVSAEAEKELPGLDSFVKSAVAIARRLQDPLVEYVKVEPRHLGVGMYQHDINESRLKESLQGTVVECVSFVGVDVNVCPEFLLRQVAGLNAMAARNIIEYRQKHGPFMNREQLQLVPHIGPTRYEQCAGFVKILPETVQKCLDESVIVTRVKKPNMKQTISEEFEPLDTTIVHPESYSTARAIIKELNLDVNEVGTPHFIAVIVNETKPATFSRLISKLSVSQHTVEFILKALAAPRGSDLRDEGSAPIFSESLRTISDVRPGDTMRGKVMNVVPFGAFVDVALGNDVLLPTRFMGAANGKLHVGDAIEGRVMSVEPARNRVAISFIRFL</sequence>
<dbReference type="GO" id="GO:0006139">
    <property type="term" value="P:nucleobase-containing compound metabolic process"/>
    <property type="evidence" value="ECO:0007669"/>
    <property type="project" value="InterPro"/>
</dbReference>
<dbReference type="GeneID" id="111249146"/>
<evidence type="ECO:0000313" key="4">
    <source>
        <dbReference type="Proteomes" id="UP000594260"/>
    </source>
</evidence>
<dbReference type="OrthoDB" id="6423343at2759"/>
<dbReference type="Pfam" id="PF17674">
    <property type="entry name" value="HHH_9"/>
    <property type="match status" value="1"/>
</dbReference>
<dbReference type="InterPro" id="IPR023319">
    <property type="entry name" value="Tex-like_HTH_dom_sf"/>
</dbReference>
<dbReference type="Gene3D" id="1.10.3500.10">
    <property type="entry name" value="Tex N-terminal region-like"/>
    <property type="match status" value="1"/>
</dbReference>
<dbReference type="Proteomes" id="UP000594260">
    <property type="component" value="Unplaced"/>
</dbReference>
<evidence type="ECO:0000259" key="2">
    <source>
        <dbReference type="PROSITE" id="PS50126"/>
    </source>
</evidence>
<dbReference type="SUPFAM" id="SSF47781">
    <property type="entry name" value="RuvA domain 2-like"/>
    <property type="match status" value="2"/>
</dbReference>